<feature type="non-terminal residue" evidence="2">
    <location>
        <position position="266"/>
    </location>
</feature>
<dbReference type="EMBL" id="AM184109">
    <property type="protein sequence ID" value="CAJ75678.1"/>
    <property type="molecule type" value="Genomic_DNA"/>
</dbReference>
<dbReference type="AlphaFoldDB" id="A1IVQ9"/>
<sequence>WLDRPLSDDRMAGRQLVGGVGPGLAAQREGGPGVGVAGRLDTDMGPHELGEGLLEPQVAEPGRGHQVAEPHVGHLVEDRVGPPGQLGTGGPLTVQVGLGEGDAARVLHRAEVVLGHEDLVVLAPRVRVAEMRVVEVQALPGDGEQFLVVEVGLQGPPAHQAQLNPASVIAGPLAGVPDVGAGHHRGDVGGQRRGGPEEVPPCPVGQVLSAVLGLVGDDGPGGRCAHLEGDGGLEIALVETGCRRGGRGRLELRVEVGEPVGRVDEA</sequence>
<proteinExistence type="predicted"/>
<keyword evidence="2" id="KW-0378">Hydrolase</keyword>
<keyword evidence="2" id="KW-0645">Protease</keyword>
<organism evidence="2">
    <name type="scientific">Acidipropionibacterium microaerophilum</name>
    <dbReference type="NCBI Taxonomy" id="118367"/>
    <lineage>
        <taxon>Bacteria</taxon>
        <taxon>Bacillati</taxon>
        <taxon>Actinomycetota</taxon>
        <taxon>Actinomycetes</taxon>
        <taxon>Propionibacteriales</taxon>
        <taxon>Propionibacteriaceae</taxon>
        <taxon>Acidipropionibacterium</taxon>
    </lineage>
</organism>
<feature type="region of interest" description="Disordered" evidence="1">
    <location>
        <begin position="1"/>
        <end position="31"/>
    </location>
</feature>
<dbReference type="GO" id="GO:0004177">
    <property type="term" value="F:aminopeptidase activity"/>
    <property type="evidence" value="ECO:0007669"/>
    <property type="project" value="UniProtKB-KW"/>
</dbReference>
<gene>
    <name evidence="2" type="primary">pepN2</name>
</gene>
<reference evidence="2" key="2">
    <citation type="journal article" date="2007" name="Antonie Van Leeuwenhoek">
        <title>Isolation of aminopeptidase N genes of food associated propionibacteria and observation of their transcription in skim milk and acid whey.</title>
        <authorList>
            <person name="Busetto M."/>
        </authorList>
    </citation>
    <scope>NUCLEOTIDE SEQUENCE</scope>
    <source>
        <strain evidence="2">Type strain: DSM 13435</strain>
    </source>
</reference>
<name>A1IVQ9_9ACTN</name>
<protein>
    <submittedName>
        <fullName evidence="2">Aminopeptidase N protein 2</fullName>
    </submittedName>
</protein>
<keyword evidence="2" id="KW-0031">Aminopeptidase</keyword>
<evidence type="ECO:0000313" key="2">
    <source>
        <dbReference type="EMBL" id="CAJ75678.1"/>
    </source>
</evidence>
<feature type="non-terminal residue" evidence="2">
    <location>
        <position position="1"/>
    </location>
</feature>
<feature type="compositionally biased region" description="Basic and acidic residues" evidence="1">
    <location>
        <begin position="1"/>
        <end position="12"/>
    </location>
</feature>
<evidence type="ECO:0000256" key="1">
    <source>
        <dbReference type="SAM" id="MobiDB-lite"/>
    </source>
</evidence>
<reference evidence="2" key="1">
    <citation type="submission" date="2006-01" db="EMBL/GenBank/DDBJ databases">
        <authorList>
            <person name="Rossi F."/>
        </authorList>
    </citation>
    <scope>NUCLEOTIDE SEQUENCE</scope>
    <source>
        <strain evidence="2">Type strain: DSM 13435</strain>
    </source>
</reference>
<accession>A1IVQ9</accession>